<protein>
    <recommendedName>
        <fullName evidence="7">Fe2OG dioxygenase domain-containing protein</fullName>
    </recommendedName>
</protein>
<dbReference type="InterPro" id="IPR044861">
    <property type="entry name" value="IPNS-like_FE2OG_OXY"/>
</dbReference>
<sequence length="328" mass="36975">MEINDQIFVLQTKQKNSIPVIDFTKQSLNPGTSSWISTCKAVREAMEEYGCFIAFDNKVDFELRSAVFGFLEELFDLPVEKKMLNTSNIPFFGYIGKMPNADQLYESMGIEDSTTIDAVQSFANLMWPSGNNQFCESMHSYINQVSQLGDMMTRMLFESYGVENYYDSHVKSSSYLLRPNGYKVPKDNEANILGAIPHTDASFLTVLQQNEAPGLEIKSKDGTWISVDFPPSSFVVMAGDALLAWSNGRISPCLHRVTITGKISRYSVGLFSYHNGIVEVPKELADEKYPLKFKPFDHLGYYRFVVPNLALSVEERLKAFCGLQDDIA</sequence>
<dbReference type="Gene3D" id="2.60.120.330">
    <property type="entry name" value="B-lactam Antibiotic, Isopenicillin N Synthase, Chain"/>
    <property type="match status" value="1"/>
</dbReference>
<dbReference type="PROSITE" id="PS51471">
    <property type="entry name" value="FE2OG_OXY"/>
    <property type="match status" value="1"/>
</dbReference>
<dbReference type="PANTHER" id="PTHR47990">
    <property type="entry name" value="2-OXOGLUTARATE (2OG) AND FE(II)-DEPENDENT OXYGENASE SUPERFAMILY PROTEIN-RELATED"/>
    <property type="match status" value="1"/>
</dbReference>
<evidence type="ECO:0000259" key="7">
    <source>
        <dbReference type="PROSITE" id="PS51471"/>
    </source>
</evidence>
<dbReference type="InterPro" id="IPR005123">
    <property type="entry name" value="Oxoglu/Fe-dep_dioxygenase_dom"/>
</dbReference>
<keyword evidence="3 6" id="KW-0560">Oxidoreductase</keyword>
<evidence type="ECO:0000256" key="6">
    <source>
        <dbReference type="RuleBase" id="RU003682"/>
    </source>
</evidence>
<dbReference type="GO" id="GO:0002238">
    <property type="term" value="P:response to molecule of fungal origin"/>
    <property type="evidence" value="ECO:0007669"/>
    <property type="project" value="UniProtKB-ARBA"/>
</dbReference>
<evidence type="ECO:0000256" key="3">
    <source>
        <dbReference type="ARBA" id="ARBA00023002"/>
    </source>
</evidence>
<proteinExistence type="inferred from homology"/>
<evidence type="ECO:0000313" key="9">
    <source>
        <dbReference type="Proteomes" id="UP001630127"/>
    </source>
</evidence>
<dbReference type="EMBL" id="JBJUIK010000001">
    <property type="protein sequence ID" value="KAL3537913.1"/>
    <property type="molecule type" value="Genomic_DNA"/>
</dbReference>
<reference evidence="8 9" key="1">
    <citation type="submission" date="2024-11" db="EMBL/GenBank/DDBJ databases">
        <title>A near-complete genome assembly of Cinchona calisaya.</title>
        <authorList>
            <person name="Lian D.C."/>
            <person name="Zhao X.W."/>
            <person name="Wei L."/>
        </authorList>
    </citation>
    <scope>NUCLEOTIDE SEQUENCE [LARGE SCALE GENOMIC DNA]</scope>
    <source>
        <tissue evidence="8">Nenye</tissue>
    </source>
</reference>
<dbReference type="Pfam" id="PF14226">
    <property type="entry name" value="DIOX_N"/>
    <property type="match status" value="1"/>
</dbReference>
<keyword evidence="9" id="KW-1185">Reference proteome</keyword>
<evidence type="ECO:0000256" key="1">
    <source>
        <dbReference type="ARBA" id="ARBA00008056"/>
    </source>
</evidence>
<dbReference type="FunFam" id="2.60.120.330:FF:000022">
    <property type="entry name" value="Probable 2-oxoglutarate-dependent dioxygenase AOP1.2"/>
    <property type="match status" value="1"/>
</dbReference>
<evidence type="ECO:0000313" key="8">
    <source>
        <dbReference type="EMBL" id="KAL3537913.1"/>
    </source>
</evidence>
<keyword evidence="4 6" id="KW-0408">Iron</keyword>
<organism evidence="8 9">
    <name type="scientific">Cinchona calisaya</name>
    <dbReference type="NCBI Taxonomy" id="153742"/>
    <lineage>
        <taxon>Eukaryota</taxon>
        <taxon>Viridiplantae</taxon>
        <taxon>Streptophyta</taxon>
        <taxon>Embryophyta</taxon>
        <taxon>Tracheophyta</taxon>
        <taxon>Spermatophyta</taxon>
        <taxon>Magnoliopsida</taxon>
        <taxon>eudicotyledons</taxon>
        <taxon>Gunneridae</taxon>
        <taxon>Pentapetalae</taxon>
        <taxon>asterids</taxon>
        <taxon>lamiids</taxon>
        <taxon>Gentianales</taxon>
        <taxon>Rubiaceae</taxon>
        <taxon>Cinchonoideae</taxon>
        <taxon>Cinchoneae</taxon>
        <taxon>Cinchona</taxon>
    </lineage>
</organism>
<feature type="domain" description="Fe2OG dioxygenase" evidence="7">
    <location>
        <begin position="171"/>
        <end position="276"/>
    </location>
</feature>
<comment type="similarity">
    <text evidence="1 6">Belongs to the iron/ascorbate-dependent oxidoreductase family.</text>
</comment>
<dbReference type="Proteomes" id="UP001630127">
    <property type="component" value="Unassembled WGS sequence"/>
</dbReference>
<evidence type="ECO:0000256" key="2">
    <source>
        <dbReference type="ARBA" id="ARBA00022723"/>
    </source>
</evidence>
<dbReference type="GO" id="GO:0016706">
    <property type="term" value="F:2-oxoglutarate-dependent dioxygenase activity"/>
    <property type="evidence" value="ECO:0007669"/>
    <property type="project" value="UniProtKB-ARBA"/>
</dbReference>
<gene>
    <name evidence="8" type="ORF">ACH5RR_001279</name>
</gene>
<dbReference type="GO" id="GO:0046872">
    <property type="term" value="F:metal ion binding"/>
    <property type="evidence" value="ECO:0007669"/>
    <property type="project" value="UniProtKB-KW"/>
</dbReference>
<evidence type="ECO:0000256" key="4">
    <source>
        <dbReference type="ARBA" id="ARBA00023004"/>
    </source>
</evidence>
<dbReference type="SUPFAM" id="SSF51197">
    <property type="entry name" value="Clavaminate synthase-like"/>
    <property type="match status" value="1"/>
</dbReference>
<comment type="caution">
    <text evidence="8">The sequence shown here is derived from an EMBL/GenBank/DDBJ whole genome shotgun (WGS) entry which is preliminary data.</text>
</comment>
<comment type="function">
    <text evidence="5">Probable 2-oxoglutarate-dependent dioxygenase that may be involved in glucosinolates biosynthesis. May play a role in the production of aliphatic glucosinolates.</text>
</comment>
<evidence type="ECO:0000256" key="5">
    <source>
        <dbReference type="ARBA" id="ARBA00057022"/>
    </source>
</evidence>
<dbReference type="InterPro" id="IPR026992">
    <property type="entry name" value="DIOX_N"/>
</dbReference>
<keyword evidence="2 6" id="KW-0479">Metal-binding</keyword>
<dbReference type="Pfam" id="PF03171">
    <property type="entry name" value="2OG-FeII_Oxy"/>
    <property type="match status" value="1"/>
</dbReference>
<accession>A0ABD3B3L8</accession>
<dbReference type="AlphaFoldDB" id="A0ABD3B3L8"/>
<dbReference type="GO" id="GO:0009805">
    <property type="term" value="P:coumarin biosynthetic process"/>
    <property type="evidence" value="ECO:0007669"/>
    <property type="project" value="UniProtKB-ARBA"/>
</dbReference>
<dbReference type="InterPro" id="IPR050231">
    <property type="entry name" value="Iron_ascorbate_oxido_reductase"/>
</dbReference>
<dbReference type="InterPro" id="IPR027443">
    <property type="entry name" value="IPNS-like_sf"/>
</dbReference>
<name>A0ABD3B3L8_9GENT</name>